<dbReference type="Proteomes" id="UP000624244">
    <property type="component" value="Unassembled WGS sequence"/>
</dbReference>
<sequence length="84" mass="8986">MATSDLEAWAARCAAPVPAPAPSGTVTVYHPSGLHYPLRQCPVPAPALAIRVLCVRRSRRSTAPLLFAFDQVFLSGLQPDQPCC</sequence>
<protein>
    <submittedName>
        <fullName evidence="1">Uncharacterized protein</fullName>
    </submittedName>
</protein>
<dbReference type="EMBL" id="WNKQ01000001">
    <property type="protein sequence ID" value="KAF5853953.1"/>
    <property type="molecule type" value="Genomic_DNA"/>
</dbReference>
<dbReference type="AlphaFoldDB" id="A0A8H6E050"/>
<accession>A0A8H6E050</accession>
<organism evidence="1 2">
    <name type="scientific">Cochliobolus sativus</name>
    <name type="common">Common root rot and spot blotch fungus</name>
    <name type="synonym">Bipolaris sorokiniana</name>
    <dbReference type="NCBI Taxonomy" id="45130"/>
    <lineage>
        <taxon>Eukaryota</taxon>
        <taxon>Fungi</taxon>
        <taxon>Dikarya</taxon>
        <taxon>Ascomycota</taxon>
        <taxon>Pezizomycotina</taxon>
        <taxon>Dothideomycetes</taxon>
        <taxon>Pleosporomycetidae</taxon>
        <taxon>Pleosporales</taxon>
        <taxon>Pleosporineae</taxon>
        <taxon>Pleosporaceae</taxon>
        <taxon>Bipolaris</taxon>
    </lineage>
</organism>
<name>A0A8H6E050_COCSA</name>
<proteinExistence type="predicted"/>
<evidence type="ECO:0000313" key="1">
    <source>
        <dbReference type="EMBL" id="KAF5853953.1"/>
    </source>
</evidence>
<comment type="caution">
    <text evidence="1">The sequence shown here is derived from an EMBL/GenBank/DDBJ whole genome shotgun (WGS) entry which is preliminary data.</text>
</comment>
<reference evidence="1" key="1">
    <citation type="submission" date="2019-11" db="EMBL/GenBank/DDBJ databases">
        <title>Bipolaris sorokiniana Genome sequencing.</title>
        <authorList>
            <person name="Wang H."/>
        </authorList>
    </citation>
    <scope>NUCLEOTIDE SEQUENCE</scope>
</reference>
<gene>
    <name evidence="1" type="ORF">GGP41_006701</name>
</gene>
<evidence type="ECO:0000313" key="2">
    <source>
        <dbReference type="Proteomes" id="UP000624244"/>
    </source>
</evidence>